<proteinExistence type="predicted"/>
<dbReference type="EMBL" id="MT512498">
    <property type="protein sequence ID" value="QKG82275.1"/>
    <property type="molecule type" value="Genomic_DNA"/>
</dbReference>
<sequence length="81" mass="9425">MANTQNSVMDFVDTNVIEVVRGQGLYNVILEKATELAIPDEYILEAFFFYSDTYKHQVMVLEKIPKVWADDWGYDENALEE</sequence>
<organismHost>
    <name type="scientific">Hoplobatrachus tigerinus</name>
    <name type="common">Indian bullfrog</name>
    <name type="synonym">Rana tigerina</name>
    <dbReference type="NCBI Taxonomy" id="103373"/>
</organismHost>
<protein>
    <submittedName>
        <fullName evidence="1">Uncharacterized protein</fullName>
    </submittedName>
</protein>
<dbReference type="EMBL" id="MT512500">
    <property type="protein sequence ID" value="QKG82481.1"/>
    <property type="molecule type" value="Genomic_DNA"/>
</dbReference>
<gene>
    <name evidence="1" type="primary">TFV 14</name>
</gene>
<name>A0A6M8PIM1_RTRV</name>
<evidence type="ECO:0000313" key="4">
    <source>
        <dbReference type="Proteomes" id="UP000502736"/>
    </source>
</evidence>
<evidence type="ECO:0000313" key="1">
    <source>
        <dbReference type="EMBL" id="QKG82275.1"/>
    </source>
</evidence>
<accession>A0A6M8PIM1</accession>
<dbReference type="Proteomes" id="UP000502736">
    <property type="component" value="Segment"/>
</dbReference>
<dbReference type="Proteomes" id="UP000501190">
    <property type="component" value="Segment"/>
</dbReference>
<evidence type="ECO:0000313" key="3">
    <source>
        <dbReference type="Proteomes" id="UP000501190"/>
    </source>
</evidence>
<evidence type="ECO:0000313" key="2">
    <source>
        <dbReference type="EMBL" id="QKG82481.1"/>
    </source>
</evidence>
<reference evidence="3 4" key="1">
    <citation type="submission" date="2020-05" db="EMBL/GenBank/DDBJ databases">
        <title>Phylogenomic Characterization of Ranaviruses Detected in Fish and Amphibians in Thailand.</title>
        <authorList>
            <person name="Sriwanayos P."/>
            <person name="Subramaniam K."/>
            <person name="Stilwell N.K."/>
            <person name="Imnoi K."/>
            <person name="Kanchanakhan S."/>
            <person name="Polchana J."/>
            <person name="Waltzek T.B."/>
        </authorList>
    </citation>
    <scope>NUCLEOTIDE SEQUENCE [LARGE SCALE GENOMIC DNA]</scope>
    <source>
        <strain evidence="1">D11-067</strain>
        <strain evidence="2">VD-17-007</strain>
    </source>
</reference>
<organism evidence="1 4">
    <name type="scientific">Rana tigrina ranavirus</name>
    <dbReference type="NCBI Taxonomy" id="160691"/>
    <lineage>
        <taxon>Viruses</taxon>
        <taxon>Varidnaviria</taxon>
        <taxon>Bamfordvirae</taxon>
        <taxon>Nucleocytoviricota</taxon>
        <taxon>Megaviricetes</taxon>
        <taxon>Pimascovirales</taxon>
        <taxon>Pimascovirales incertae sedis</taxon>
        <taxon>Iridoviridae</taxon>
        <taxon>Alphairidovirinae</taxon>
        <taxon>Ranavirus</taxon>
        <taxon>Ranavirus rana1</taxon>
        <taxon>Frog virus 3</taxon>
    </lineage>
</organism>